<protein>
    <recommendedName>
        <fullName evidence="6">Methylamine utilisation protein MauE domain-containing protein</fullName>
    </recommendedName>
</protein>
<dbReference type="GO" id="GO:0030416">
    <property type="term" value="P:methylamine metabolic process"/>
    <property type="evidence" value="ECO:0007669"/>
    <property type="project" value="InterPro"/>
</dbReference>
<gene>
    <name evidence="7" type="ORF">DRF62_19165</name>
</gene>
<comment type="subcellular location">
    <subcellularLocation>
        <location evidence="1">Membrane</location>
        <topology evidence="1">Multi-pass membrane protein</topology>
    </subcellularLocation>
</comment>
<accession>A0A3D9BAN0</accession>
<dbReference type="RefSeq" id="WP_115951724.1">
    <property type="nucleotide sequence ID" value="NZ_QNVS01000100.1"/>
</dbReference>
<feature type="transmembrane region" description="Helical" evidence="5">
    <location>
        <begin position="70"/>
        <end position="88"/>
    </location>
</feature>
<feature type="transmembrane region" description="Helical" evidence="5">
    <location>
        <begin position="108"/>
        <end position="129"/>
    </location>
</feature>
<dbReference type="InterPro" id="IPR009908">
    <property type="entry name" value="Methylamine_util_MauE"/>
</dbReference>
<reference evidence="7 8" key="1">
    <citation type="journal article" date="2006" name="Int. J. Syst. Evol. Microbiol.">
        <title>Chryseobacterium piscium sp. nov., isolated from fish of the South Atlantic Ocean off South Africa.</title>
        <authorList>
            <person name="de Beer H."/>
            <person name="Hugo C.J."/>
            <person name="Jooste P.J."/>
            <person name="Vancanneyt M."/>
            <person name="Coenye T."/>
            <person name="Vandamme P."/>
        </authorList>
    </citation>
    <scope>NUCLEOTIDE SEQUENCE [LARGE SCALE GENOMIC DNA]</scope>
    <source>
        <strain evidence="7 8">CCUG 51923</strain>
    </source>
</reference>
<feature type="transmembrane region" description="Helical" evidence="5">
    <location>
        <begin position="47"/>
        <end position="65"/>
    </location>
</feature>
<proteinExistence type="predicted"/>
<evidence type="ECO:0000256" key="2">
    <source>
        <dbReference type="ARBA" id="ARBA00022692"/>
    </source>
</evidence>
<evidence type="ECO:0000313" key="8">
    <source>
        <dbReference type="Proteomes" id="UP000256512"/>
    </source>
</evidence>
<dbReference type="Pfam" id="PF07291">
    <property type="entry name" value="MauE"/>
    <property type="match status" value="1"/>
</dbReference>
<dbReference type="Proteomes" id="UP000256512">
    <property type="component" value="Unassembled WGS sequence"/>
</dbReference>
<evidence type="ECO:0000256" key="1">
    <source>
        <dbReference type="ARBA" id="ARBA00004141"/>
    </source>
</evidence>
<evidence type="ECO:0000256" key="5">
    <source>
        <dbReference type="SAM" id="Phobius"/>
    </source>
</evidence>
<feature type="domain" description="Methylamine utilisation protein MauE" evidence="6">
    <location>
        <begin position="1"/>
        <end position="127"/>
    </location>
</feature>
<evidence type="ECO:0000259" key="6">
    <source>
        <dbReference type="Pfam" id="PF07291"/>
    </source>
</evidence>
<sequence length="137" mass="15644">MKIISFIIYSFLLLFLSYVFANKALDISAFQSNIFKTGLYSVSITKILSYFVLLVESIGIILLIVNKKAGLLYTLIMLIIFTIYISFLNFTSRYEVCGCGGVLNGLSYMAHFIINICLIILSFISLIYYNKFSNEKY</sequence>
<keyword evidence="4 5" id="KW-0472">Membrane</keyword>
<keyword evidence="2 5" id="KW-0812">Transmembrane</keyword>
<keyword evidence="8" id="KW-1185">Reference proteome</keyword>
<keyword evidence="3 5" id="KW-1133">Transmembrane helix</keyword>
<comment type="caution">
    <text evidence="7">The sequence shown here is derived from an EMBL/GenBank/DDBJ whole genome shotgun (WGS) entry which is preliminary data.</text>
</comment>
<dbReference type="AlphaFoldDB" id="A0A3D9BAN0"/>
<dbReference type="GO" id="GO:0016020">
    <property type="term" value="C:membrane"/>
    <property type="evidence" value="ECO:0007669"/>
    <property type="project" value="UniProtKB-SubCell"/>
</dbReference>
<name>A0A3D9BAN0_9FLAO</name>
<evidence type="ECO:0000313" key="7">
    <source>
        <dbReference type="EMBL" id="REC50447.1"/>
    </source>
</evidence>
<evidence type="ECO:0000256" key="3">
    <source>
        <dbReference type="ARBA" id="ARBA00022989"/>
    </source>
</evidence>
<dbReference type="EMBL" id="QNVS01000100">
    <property type="protein sequence ID" value="REC50447.1"/>
    <property type="molecule type" value="Genomic_DNA"/>
</dbReference>
<evidence type="ECO:0000256" key="4">
    <source>
        <dbReference type="ARBA" id="ARBA00023136"/>
    </source>
</evidence>
<organism evidence="7 8">
    <name type="scientific">Chryseobacterium piscium</name>
    <dbReference type="NCBI Taxonomy" id="333702"/>
    <lineage>
        <taxon>Bacteria</taxon>
        <taxon>Pseudomonadati</taxon>
        <taxon>Bacteroidota</taxon>
        <taxon>Flavobacteriia</taxon>
        <taxon>Flavobacteriales</taxon>
        <taxon>Weeksellaceae</taxon>
        <taxon>Chryseobacterium group</taxon>
        <taxon>Chryseobacterium</taxon>
    </lineage>
</organism>